<reference evidence="1" key="1">
    <citation type="journal article" date="2020" name="Nature">
        <title>Giant virus diversity and host interactions through global metagenomics.</title>
        <authorList>
            <person name="Schulz F."/>
            <person name="Roux S."/>
            <person name="Paez-Espino D."/>
            <person name="Jungbluth S."/>
            <person name="Walsh D.A."/>
            <person name="Denef V.J."/>
            <person name="McMahon K.D."/>
            <person name="Konstantinidis K.T."/>
            <person name="Eloe-Fadrosh E.A."/>
            <person name="Kyrpides N.C."/>
            <person name="Woyke T."/>
        </authorList>
    </citation>
    <scope>NUCLEOTIDE SEQUENCE</scope>
    <source>
        <strain evidence="1">GVMAG-M-3300009151-35</strain>
    </source>
</reference>
<dbReference type="SUPFAM" id="SSF48452">
    <property type="entry name" value="TPR-like"/>
    <property type="match status" value="1"/>
</dbReference>
<evidence type="ECO:0000313" key="1">
    <source>
        <dbReference type="EMBL" id="QHT30555.1"/>
    </source>
</evidence>
<dbReference type="Gene3D" id="1.25.40.10">
    <property type="entry name" value="Tetratricopeptide repeat domain"/>
    <property type="match status" value="1"/>
</dbReference>
<protein>
    <submittedName>
        <fullName evidence="1">Uncharacterized protein</fullName>
    </submittedName>
</protein>
<dbReference type="EMBL" id="MN738902">
    <property type="protein sequence ID" value="QHT30555.1"/>
    <property type="molecule type" value="Genomic_DNA"/>
</dbReference>
<accession>A0A6C0ETE7</accession>
<organism evidence="1">
    <name type="scientific">viral metagenome</name>
    <dbReference type="NCBI Taxonomy" id="1070528"/>
    <lineage>
        <taxon>unclassified sequences</taxon>
        <taxon>metagenomes</taxon>
        <taxon>organismal metagenomes</taxon>
    </lineage>
</organism>
<name>A0A6C0ETE7_9ZZZZ</name>
<dbReference type="InterPro" id="IPR011990">
    <property type="entry name" value="TPR-like_helical_dom_sf"/>
</dbReference>
<proteinExistence type="predicted"/>
<dbReference type="AlphaFoldDB" id="A0A6C0ETE7"/>
<sequence length="338" mass="40269">MDIDIYVIKSVHLKKRNELLISTLDVICKMMQKYNYNVKIINITTPTIEDIETNLTEYDKRINLNNDDINDPDFKSVQVKFNLAQLSNLHKHIHAYDMIKTSKTRHNYIIEDDIILLEDHKNNFDNLLKSFHNFDYDILLTCLAIDDNTAKIDIMPIHDYFKILITKNSYFIKPETAEKLSEYMTIIRFPMKLSLSKFIFDNKENIKSYILNKHTIFEGSKIGLFPTSVNMNNYLFQNNNYVILTNMYNNNEQDLNKAYKHYMDFGRDNPDFLHILGLLYFKNKRYKEAIEYLKLSVINFKKNDGYMVQFNESINNCINIYQLYQDDIKDCFNKKGLY</sequence>